<protein>
    <submittedName>
        <fullName evidence="2">Alpha-L-fucosidase</fullName>
    </submittedName>
</protein>
<dbReference type="InterPro" id="IPR057739">
    <property type="entry name" value="Glyco_hydro_29_N"/>
</dbReference>
<proteinExistence type="predicted"/>
<organism evidence="2">
    <name type="scientific">mine drainage metagenome</name>
    <dbReference type="NCBI Taxonomy" id="410659"/>
    <lineage>
        <taxon>unclassified sequences</taxon>
        <taxon>metagenomes</taxon>
        <taxon>ecological metagenomes</taxon>
    </lineage>
</organism>
<evidence type="ECO:0000313" key="2">
    <source>
        <dbReference type="EMBL" id="EQD52451.1"/>
    </source>
</evidence>
<dbReference type="SUPFAM" id="SSF51445">
    <property type="entry name" value="(Trans)glycosidases"/>
    <property type="match status" value="1"/>
</dbReference>
<dbReference type="GO" id="GO:0005975">
    <property type="term" value="P:carbohydrate metabolic process"/>
    <property type="evidence" value="ECO:0007669"/>
    <property type="project" value="InterPro"/>
</dbReference>
<name>T0ZW27_9ZZZZ</name>
<feature type="non-terminal residue" evidence="2">
    <location>
        <position position="1"/>
    </location>
</feature>
<reference evidence="2" key="1">
    <citation type="submission" date="2013-08" db="EMBL/GenBank/DDBJ databases">
        <authorList>
            <person name="Mendez C."/>
            <person name="Richter M."/>
            <person name="Ferrer M."/>
            <person name="Sanchez J."/>
        </authorList>
    </citation>
    <scope>NUCLEOTIDE SEQUENCE</scope>
</reference>
<evidence type="ECO:0000259" key="1">
    <source>
        <dbReference type="Pfam" id="PF01120"/>
    </source>
</evidence>
<reference evidence="2" key="2">
    <citation type="journal article" date="2014" name="ISME J.">
        <title>Microbial stratification in low pH oxic and suboxic macroscopic growths along an acid mine drainage.</title>
        <authorList>
            <person name="Mendez-Garcia C."/>
            <person name="Mesa V."/>
            <person name="Sprenger R.R."/>
            <person name="Richter M."/>
            <person name="Diez M.S."/>
            <person name="Solano J."/>
            <person name="Bargiela R."/>
            <person name="Golyshina O.V."/>
            <person name="Manteca A."/>
            <person name="Ramos J.L."/>
            <person name="Gallego J.R."/>
            <person name="Llorente I."/>
            <person name="Martins Dos Santos V.A."/>
            <person name="Jensen O.N."/>
            <person name="Pelaez A.I."/>
            <person name="Sanchez J."/>
            <person name="Ferrer M."/>
        </authorList>
    </citation>
    <scope>NUCLEOTIDE SEQUENCE</scope>
</reference>
<sequence length="76" mass="9114">ALHIYNPTHFKLGKNMDYLHYVERQTGELIRQYHTNLIWFDGEWMHGWSRADAKALYFHIRRIDPTVILNARIGFG</sequence>
<dbReference type="AlphaFoldDB" id="T0ZW27"/>
<feature type="non-terminal residue" evidence="2">
    <location>
        <position position="76"/>
    </location>
</feature>
<comment type="caution">
    <text evidence="2">The sequence shown here is derived from an EMBL/GenBank/DDBJ whole genome shotgun (WGS) entry which is preliminary data.</text>
</comment>
<dbReference type="EMBL" id="AUZX01009228">
    <property type="protein sequence ID" value="EQD52451.1"/>
    <property type="molecule type" value="Genomic_DNA"/>
</dbReference>
<gene>
    <name evidence="2" type="ORF">B1A_12675</name>
</gene>
<feature type="domain" description="Glycoside hydrolase family 29 N-terminal" evidence="1">
    <location>
        <begin position="10"/>
        <end position="74"/>
    </location>
</feature>
<accession>T0ZW27</accession>
<dbReference type="GO" id="GO:0004560">
    <property type="term" value="F:alpha-L-fucosidase activity"/>
    <property type="evidence" value="ECO:0007669"/>
    <property type="project" value="InterPro"/>
</dbReference>
<dbReference type="InterPro" id="IPR017853">
    <property type="entry name" value="GH"/>
</dbReference>
<dbReference type="Gene3D" id="3.20.20.80">
    <property type="entry name" value="Glycosidases"/>
    <property type="match status" value="1"/>
</dbReference>
<dbReference type="Pfam" id="PF01120">
    <property type="entry name" value="Alpha_L_fucos"/>
    <property type="match status" value="1"/>
</dbReference>